<gene>
    <name evidence="3" type="ORF">BaRGS_00031559</name>
</gene>
<evidence type="ECO:0000313" key="3">
    <source>
        <dbReference type="EMBL" id="KAK7477174.1"/>
    </source>
</evidence>
<comment type="caution">
    <text evidence="3">The sequence shown here is derived from an EMBL/GenBank/DDBJ whole genome shotgun (WGS) entry which is preliminary data.</text>
</comment>
<feature type="chain" id="PRO_5044871956" evidence="2">
    <location>
        <begin position="17"/>
        <end position="184"/>
    </location>
</feature>
<reference evidence="3 4" key="1">
    <citation type="journal article" date="2023" name="Sci. Data">
        <title>Genome assembly of the Korean intertidal mud-creeper Batillaria attramentaria.</title>
        <authorList>
            <person name="Patra A.K."/>
            <person name="Ho P.T."/>
            <person name="Jun S."/>
            <person name="Lee S.J."/>
            <person name="Kim Y."/>
            <person name="Won Y.J."/>
        </authorList>
    </citation>
    <scope>NUCLEOTIDE SEQUENCE [LARGE SCALE GENOMIC DNA]</scope>
    <source>
        <strain evidence="3">Wonlab-2016</strain>
    </source>
</reference>
<sequence>MRSLIAFGTLIGITAAMPSDPFSWRADDRTRDILRDLVRLQNNKLEYPQNLRSVLSQTELADQPTYRDLDEPPEFPNARQREGAGELLSIYKPSTGESKRQGERIEDSFDDGDDLGDYAVSTLPENSRNKRHKFIFCHFLGLHMSGCLDTLVTMNKPETQTRSKKPDSSKEVPSMYLLGGAIGR</sequence>
<evidence type="ECO:0000313" key="4">
    <source>
        <dbReference type="Proteomes" id="UP001519460"/>
    </source>
</evidence>
<feature type="signal peptide" evidence="2">
    <location>
        <begin position="1"/>
        <end position="16"/>
    </location>
</feature>
<dbReference type="Proteomes" id="UP001519460">
    <property type="component" value="Unassembled WGS sequence"/>
</dbReference>
<dbReference type="AlphaFoldDB" id="A0ABD0JRA7"/>
<protein>
    <submittedName>
        <fullName evidence="3">Uncharacterized protein</fullName>
    </submittedName>
</protein>
<feature type="region of interest" description="Disordered" evidence="1">
    <location>
        <begin position="62"/>
        <end position="115"/>
    </location>
</feature>
<evidence type="ECO:0000256" key="2">
    <source>
        <dbReference type="SAM" id="SignalP"/>
    </source>
</evidence>
<organism evidence="3 4">
    <name type="scientific">Batillaria attramentaria</name>
    <dbReference type="NCBI Taxonomy" id="370345"/>
    <lineage>
        <taxon>Eukaryota</taxon>
        <taxon>Metazoa</taxon>
        <taxon>Spiralia</taxon>
        <taxon>Lophotrochozoa</taxon>
        <taxon>Mollusca</taxon>
        <taxon>Gastropoda</taxon>
        <taxon>Caenogastropoda</taxon>
        <taxon>Sorbeoconcha</taxon>
        <taxon>Cerithioidea</taxon>
        <taxon>Batillariidae</taxon>
        <taxon>Batillaria</taxon>
    </lineage>
</organism>
<evidence type="ECO:0000256" key="1">
    <source>
        <dbReference type="SAM" id="MobiDB-lite"/>
    </source>
</evidence>
<keyword evidence="2" id="KW-0732">Signal</keyword>
<keyword evidence="4" id="KW-1185">Reference proteome</keyword>
<accession>A0ABD0JRA7</accession>
<name>A0ABD0JRA7_9CAEN</name>
<proteinExistence type="predicted"/>
<feature type="compositionally biased region" description="Basic and acidic residues" evidence="1">
    <location>
        <begin position="97"/>
        <end position="107"/>
    </location>
</feature>
<dbReference type="EMBL" id="JACVVK020000356">
    <property type="protein sequence ID" value="KAK7477174.1"/>
    <property type="molecule type" value="Genomic_DNA"/>
</dbReference>